<dbReference type="GO" id="GO:0032259">
    <property type="term" value="P:methylation"/>
    <property type="evidence" value="ECO:0007669"/>
    <property type="project" value="UniProtKB-KW"/>
</dbReference>
<dbReference type="EMBL" id="MLYV02001069">
    <property type="protein sequence ID" value="PSR73641.1"/>
    <property type="molecule type" value="Genomic_DNA"/>
</dbReference>
<sequence>MAQTHCHHSLLAKAALPDSVELSFEVKDFFTLATSDDNTFDLVYDYTFFVAIPPIRRKEWGRQMAALVKTGGYLITLVFPLDPPQDIGPPFFVRPAHYVDVLGGGWEKVIDRIPERSLETHKGRERLIVWKRTP</sequence>
<evidence type="ECO:0008006" key="7">
    <source>
        <dbReference type="Google" id="ProtNLM"/>
    </source>
</evidence>
<comment type="caution">
    <text evidence="5">The sequence shown here is derived from an EMBL/GenBank/DDBJ whole genome shotgun (WGS) entry which is preliminary data.</text>
</comment>
<dbReference type="InterPro" id="IPR008854">
    <property type="entry name" value="TPMT"/>
</dbReference>
<dbReference type="PROSITE" id="PS51585">
    <property type="entry name" value="SAM_MT_TPMT"/>
    <property type="match status" value="1"/>
</dbReference>
<keyword evidence="1" id="KW-0597">Phosphoprotein</keyword>
<keyword evidence="6" id="KW-1185">Reference proteome</keyword>
<evidence type="ECO:0000256" key="1">
    <source>
        <dbReference type="ARBA" id="ARBA00022553"/>
    </source>
</evidence>
<evidence type="ECO:0000256" key="3">
    <source>
        <dbReference type="ARBA" id="ARBA00022679"/>
    </source>
</evidence>
<dbReference type="AlphaFoldDB" id="A0A2R6NMP3"/>
<dbReference type="InterPro" id="IPR029063">
    <property type="entry name" value="SAM-dependent_MTases_sf"/>
</dbReference>
<evidence type="ECO:0000313" key="5">
    <source>
        <dbReference type="EMBL" id="PSR73641.1"/>
    </source>
</evidence>
<accession>A0A2R6NMP3</accession>
<proteinExistence type="predicted"/>
<dbReference type="SUPFAM" id="SSF53335">
    <property type="entry name" value="S-adenosyl-L-methionine-dependent methyltransferases"/>
    <property type="match status" value="1"/>
</dbReference>
<dbReference type="Gene3D" id="3.40.50.150">
    <property type="entry name" value="Vaccinia Virus protein VP39"/>
    <property type="match status" value="1"/>
</dbReference>
<dbReference type="STRING" id="98765.A0A2R6NMP3"/>
<organism evidence="5 6">
    <name type="scientific">Hermanssonia centrifuga</name>
    <dbReference type="NCBI Taxonomy" id="98765"/>
    <lineage>
        <taxon>Eukaryota</taxon>
        <taxon>Fungi</taxon>
        <taxon>Dikarya</taxon>
        <taxon>Basidiomycota</taxon>
        <taxon>Agaricomycotina</taxon>
        <taxon>Agaricomycetes</taxon>
        <taxon>Polyporales</taxon>
        <taxon>Meruliaceae</taxon>
        <taxon>Hermanssonia</taxon>
    </lineage>
</organism>
<dbReference type="GO" id="GO:0008757">
    <property type="term" value="F:S-adenosylmethionine-dependent methyltransferase activity"/>
    <property type="evidence" value="ECO:0007669"/>
    <property type="project" value="InterPro"/>
</dbReference>
<dbReference type="PANTHER" id="PTHR32183:SF6">
    <property type="entry name" value="CYSTEINE SULFINATE DESULFINASE_CYSTEINE DESULFURASE AND RELATED ENZYMES"/>
    <property type="match status" value="1"/>
</dbReference>
<dbReference type="Proteomes" id="UP000186601">
    <property type="component" value="Unassembled WGS sequence"/>
</dbReference>
<dbReference type="Pfam" id="PF05724">
    <property type="entry name" value="TPMT"/>
    <property type="match status" value="1"/>
</dbReference>
<reference evidence="5 6" key="1">
    <citation type="submission" date="2018-02" db="EMBL/GenBank/DDBJ databases">
        <title>Genome sequence of the basidiomycete white-rot fungus Phlebia centrifuga.</title>
        <authorList>
            <person name="Granchi Z."/>
            <person name="Peng M."/>
            <person name="de Vries R.P."/>
            <person name="Hilden K."/>
            <person name="Makela M.R."/>
            <person name="Grigoriev I."/>
            <person name="Riley R."/>
        </authorList>
    </citation>
    <scope>NUCLEOTIDE SEQUENCE [LARGE SCALE GENOMIC DNA]</scope>
    <source>
        <strain evidence="5 6">FBCC195</strain>
    </source>
</reference>
<dbReference type="PANTHER" id="PTHR32183">
    <property type="match status" value="1"/>
</dbReference>
<dbReference type="OrthoDB" id="276151at2759"/>
<evidence type="ECO:0000313" key="6">
    <source>
        <dbReference type="Proteomes" id="UP000186601"/>
    </source>
</evidence>
<gene>
    <name evidence="5" type="ORF">PHLCEN_2v10560</name>
</gene>
<protein>
    <recommendedName>
        <fullName evidence="7">Methyltransferase type 11 domain-containing protein</fullName>
    </recommendedName>
</protein>
<evidence type="ECO:0000256" key="4">
    <source>
        <dbReference type="ARBA" id="ARBA00022691"/>
    </source>
</evidence>
<keyword evidence="2" id="KW-0489">Methyltransferase</keyword>
<name>A0A2R6NMP3_9APHY</name>
<keyword evidence="3" id="KW-0808">Transferase</keyword>
<evidence type="ECO:0000256" key="2">
    <source>
        <dbReference type="ARBA" id="ARBA00022603"/>
    </source>
</evidence>
<keyword evidence="4" id="KW-0949">S-adenosyl-L-methionine</keyword>